<dbReference type="EnsemblMetazoa" id="Aqu2.1.42315_001">
    <property type="protein sequence ID" value="Aqu2.1.42315_001"/>
    <property type="gene ID" value="Aqu2.1.42315"/>
</dbReference>
<sequence>VPKTQSEWKEIAIEFDQKWNFPHCLGALDGKHMNIRPPPSSGS</sequence>
<dbReference type="STRING" id="400682.A0A1X7VR58"/>
<protein>
    <recommendedName>
        <fullName evidence="2">DDE Tnp4 domain-containing protein</fullName>
    </recommendedName>
</protein>
<accession>A0A1X7VR58</accession>
<dbReference type="InParanoid" id="A0A1X7VR58"/>
<evidence type="ECO:0008006" key="2">
    <source>
        <dbReference type="Google" id="ProtNLM"/>
    </source>
</evidence>
<proteinExistence type="predicted"/>
<name>A0A1X7VR58_AMPQE</name>
<evidence type="ECO:0000313" key="1">
    <source>
        <dbReference type="EnsemblMetazoa" id="Aqu2.1.42315_001"/>
    </source>
</evidence>
<reference evidence="1" key="1">
    <citation type="submission" date="2017-05" db="UniProtKB">
        <authorList>
            <consortium name="EnsemblMetazoa"/>
        </authorList>
    </citation>
    <scope>IDENTIFICATION</scope>
</reference>
<organism evidence="1">
    <name type="scientific">Amphimedon queenslandica</name>
    <name type="common">Sponge</name>
    <dbReference type="NCBI Taxonomy" id="400682"/>
    <lineage>
        <taxon>Eukaryota</taxon>
        <taxon>Metazoa</taxon>
        <taxon>Porifera</taxon>
        <taxon>Demospongiae</taxon>
        <taxon>Heteroscleromorpha</taxon>
        <taxon>Haplosclerida</taxon>
        <taxon>Niphatidae</taxon>
        <taxon>Amphimedon</taxon>
    </lineage>
</organism>
<dbReference type="AlphaFoldDB" id="A0A1X7VR58"/>